<keyword evidence="2" id="KW-1185">Reference proteome</keyword>
<dbReference type="RefSeq" id="WP_187027490.1">
    <property type="nucleotide sequence ID" value="NZ_JACRUP010000045.1"/>
</dbReference>
<dbReference type="EMBL" id="JACRUP010000045">
    <property type="protein sequence ID" value="MBC5853406.1"/>
    <property type="molecule type" value="Genomic_DNA"/>
</dbReference>
<accession>A0A9X0REI0</accession>
<name>A0A9X0REI0_VIBME</name>
<sequence length="110" mass="12414">MTLSLPGVEGVFKDFINHCHVINGNPRFVDGITLVCSSDGKNLYAVNSFQGSRDAWVQVVEPKDKMLIDSAKMLSDYSRNNFMHYVGQDINSTYQLLGTSALRKNFPEYF</sequence>
<dbReference type="AlphaFoldDB" id="A0A9X0REI0"/>
<proteinExistence type="predicted"/>
<evidence type="ECO:0000313" key="1">
    <source>
        <dbReference type="EMBL" id="MBC5853406.1"/>
    </source>
</evidence>
<gene>
    <name evidence="1" type="ORF">H8Q88_21295</name>
</gene>
<evidence type="ECO:0000313" key="2">
    <source>
        <dbReference type="Proteomes" id="UP000615796"/>
    </source>
</evidence>
<reference evidence="1" key="1">
    <citation type="submission" date="2020-08" db="EMBL/GenBank/DDBJ databases">
        <title>Genome Sequencing and Pan-Genome Analysis of Migratory bird Vibrio Strains, Inner Mongolia.</title>
        <authorList>
            <person name="Zheng L."/>
        </authorList>
    </citation>
    <scope>NUCLEOTIDE SEQUENCE</scope>
    <source>
        <strain evidence="1">M13F</strain>
    </source>
</reference>
<organism evidence="1 2">
    <name type="scientific">Vibrio metschnikovii</name>
    <dbReference type="NCBI Taxonomy" id="28172"/>
    <lineage>
        <taxon>Bacteria</taxon>
        <taxon>Pseudomonadati</taxon>
        <taxon>Pseudomonadota</taxon>
        <taxon>Gammaproteobacteria</taxon>
        <taxon>Vibrionales</taxon>
        <taxon>Vibrionaceae</taxon>
        <taxon>Vibrio</taxon>
    </lineage>
</organism>
<dbReference type="Proteomes" id="UP000615796">
    <property type="component" value="Unassembled WGS sequence"/>
</dbReference>
<protein>
    <submittedName>
        <fullName evidence="1">Uncharacterized protein</fullName>
    </submittedName>
</protein>
<comment type="caution">
    <text evidence="1">The sequence shown here is derived from an EMBL/GenBank/DDBJ whole genome shotgun (WGS) entry which is preliminary data.</text>
</comment>